<dbReference type="RefSeq" id="WP_046560953.1">
    <property type="nucleotide sequence ID" value="NZ_CP010975.1"/>
</dbReference>
<dbReference type="Proteomes" id="UP000034071">
    <property type="component" value="Chromosome"/>
</dbReference>
<accession>A0A0F6RBT2</accession>
<dbReference type="Pfam" id="PF05990">
    <property type="entry name" value="DUF900"/>
    <property type="match status" value="2"/>
</dbReference>
<evidence type="ECO:0000313" key="1">
    <source>
        <dbReference type="EMBL" id="AKE51818.1"/>
    </source>
</evidence>
<organism evidence="1 2">
    <name type="scientific">Kangiella geojedonensis</name>
    <dbReference type="NCBI Taxonomy" id="914150"/>
    <lineage>
        <taxon>Bacteria</taxon>
        <taxon>Pseudomonadati</taxon>
        <taxon>Pseudomonadota</taxon>
        <taxon>Gammaproteobacteria</taxon>
        <taxon>Kangiellales</taxon>
        <taxon>Kangiellaceae</taxon>
        <taxon>Kangiella</taxon>
    </lineage>
</organism>
<name>A0A0F6RBT2_9GAMM</name>
<dbReference type="KEGG" id="kge:TQ33_0847"/>
<protein>
    <recommendedName>
        <fullName evidence="3">Alpha/beta hydrolase</fullName>
    </recommendedName>
</protein>
<reference evidence="1 2" key="1">
    <citation type="submission" date="2015-02" db="EMBL/GenBank/DDBJ databases">
        <title>Complete genome sequence of Kangiella geojedonensis strain YCS-5T.</title>
        <authorList>
            <person name="Kim K.M."/>
        </authorList>
    </citation>
    <scope>NUCLEOTIDE SEQUENCE [LARGE SCALE GENOMIC DNA]</scope>
    <source>
        <strain evidence="1 2">YCS-5</strain>
    </source>
</reference>
<evidence type="ECO:0008006" key="3">
    <source>
        <dbReference type="Google" id="ProtNLM"/>
    </source>
</evidence>
<dbReference type="OrthoDB" id="9797755at2"/>
<dbReference type="EMBL" id="CP010975">
    <property type="protein sequence ID" value="AKE51818.1"/>
    <property type="molecule type" value="Genomic_DNA"/>
</dbReference>
<proteinExistence type="predicted"/>
<evidence type="ECO:0000313" key="2">
    <source>
        <dbReference type="Proteomes" id="UP000034071"/>
    </source>
</evidence>
<dbReference type="InterPro" id="IPR010297">
    <property type="entry name" value="DUF900_hydrolase"/>
</dbReference>
<dbReference type="PATRIC" id="fig|914150.5.peg.858"/>
<dbReference type="AlphaFoldDB" id="A0A0F6RBT2"/>
<sequence>MYFITNRAYDHSLTGLDKLTKHPNPKGPNELSAVKITGNESLRIELLDDQLSKEEVKRYKQEFNLPIDEDETFYASLKVACEVFREAKLTGKSVVLYVHGYNNDVKDIYQTACEIEYLYNVIVVPFSWPANGGGAMSGTLSYLADKRDARASDDALNRVIDIVGRYHRLLVQSTWNRLEVEASNKYPENPTKQREYLALLLERYCDISVNLFCHSMGNYVLKHALKSTLAESRQLVFDNILLVAADTNNEKHEEWVKELRCRKSLYITINADDFALSWSRRKPGEEQKARLGHYLRSLNAENALYIDFTNSKAVNRSHSYFDGDTVSRNKTVRRFFEKAFTAKNLLPYLEYQVHNNTYHPK</sequence>
<gene>
    <name evidence="1" type="ORF">TQ33_0847</name>
</gene>
<dbReference type="HOGENOM" id="CLU_065348_0_0_6"/>
<keyword evidence="2" id="KW-1185">Reference proteome</keyword>